<dbReference type="AlphaFoldDB" id="A0AAV3RKK3"/>
<feature type="compositionally biased region" description="Basic and acidic residues" evidence="1">
    <location>
        <begin position="1"/>
        <end position="15"/>
    </location>
</feature>
<comment type="caution">
    <text evidence="2">The sequence shown here is derived from an EMBL/GenBank/DDBJ whole genome shotgun (WGS) entry which is preliminary data.</text>
</comment>
<organism evidence="2 3">
    <name type="scientific">Lithospermum erythrorhizon</name>
    <name type="common">Purple gromwell</name>
    <name type="synonym">Lithospermum officinale var. erythrorhizon</name>
    <dbReference type="NCBI Taxonomy" id="34254"/>
    <lineage>
        <taxon>Eukaryota</taxon>
        <taxon>Viridiplantae</taxon>
        <taxon>Streptophyta</taxon>
        <taxon>Embryophyta</taxon>
        <taxon>Tracheophyta</taxon>
        <taxon>Spermatophyta</taxon>
        <taxon>Magnoliopsida</taxon>
        <taxon>eudicotyledons</taxon>
        <taxon>Gunneridae</taxon>
        <taxon>Pentapetalae</taxon>
        <taxon>asterids</taxon>
        <taxon>lamiids</taxon>
        <taxon>Boraginales</taxon>
        <taxon>Boraginaceae</taxon>
        <taxon>Boraginoideae</taxon>
        <taxon>Lithospermeae</taxon>
        <taxon>Lithospermum</taxon>
    </lineage>
</organism>
<reference evidence="2 3" key="1">
    <citation type="submission" date="2024-01" db="EMBL/GenBank/DDBJ databases">
        <title>The complete chloroplast genome sequence of Lithospermum erythrorhizon: insights into the phylogenetic relationship among Boraginaceae species and the maternal lineages of purple gromwells.</title>
        <authorList>
            <person name="Okada T."/>
            <person name="Watanabe K."/>
        </authorList>
    </citation>
    <scope>NUCLEOTIDE SEQUENCE [LARGE SCALE GENOMIC DNA]</scope>
</reference>
<sequence>MLKSLKDRSEAKEAENIIGEEGTQRSPIADNAGKNQNPSSDSLKRIGSTETLLKSVVGDDNVDTPRRKVDVHVEETRHEKINECDEDLGVSSTASRRRTRSSDVALEKKKFALGLGGDFGESMEPSKAVDLELMERKAKERKSSRKGKGKKKRASDIVDHVKTGAKLKPIGFPSLIYSLLITQHPTVLKKEDGLVEDAKSLTISDKLIKGKHVIDVEFNALDQSEPVPELETAGILHHE</sequence>
<keyword evidence="3" id="KW-1185">Reference proteome</keyword>
<feature type="compositionally biased region" description="Basic residues" evidence="1">
    <location>
        <begin position="139"/>
        <end position="153"/>
    </location>
</feature>
<accession>A0AAV3RKK3</accession>
<feature type="region of interest" description="Disordered" evidence="1">
    <location>
        <begin position="1"/>
        <end position="47"/>
    </location>
</feature>
<dbReference type="EMBL" id="BAABME010009252">
    <property type="protein sequence ID" value="GAA0174822.1"/>
    <property type="molecule type" value="Genomic_DNA"/>
</dbReference>
<proteinExistence type="predicted"/>
<gene>
    <name evidence="2" type="ORF">LIER_28132</name>
</gene>
<dbReference type="Proteomes" id="UP001454036">
    <property type="component" value="Unassembled WGS sequence"/>
</dbReference>
<evidence type="ECO:0000256" key="1">
    <source>
        <dbReference type="SAM" id="MobiDB-lite"/>
    </source>
</evidence>
<evidence type="ECO:0000313" key="3">
    <source>
        <dbReference type="Proteomes" id="UP001454036"/>
    </source>
</evidence>
<protein>
    <submittedName>
        <fullName evidence="2">Uncharacterized protein</fullName>
    </submittedName>
</protein>
<name>A0AAV3RKK3_LITER</name>
<feature type="region of interest" description="Disordered" evidence="1">
    <location>
        <begin position="136"/>
        <end position="156"/>
    </location>
</feature>
<evidence type="ECO:0000313" key="2">
    <source>
        <dbReference type="EMBL" id="GAA0174822.1"/>
    </source>
</evidence>